<organism evidence="3 4">
    <name type="scientific">Falsibacillus pallidus</name>
    <dbReference type="NCBI Taxonomy" id="493781"/>
    <lineage>
        <taxon>Bacteria</taxon>
        <taxon>Bacillati</taxon>
        <taxon>Bacillota</taxon>
        <taxon>Bacilli</taxon>
        <taxon>Bacillales</taxon>
        <taxon>Bacillaceae</taxon>
        <taxon>Falsibacillus</taxon>
    </lineage>
</organism>
<accession>A0A370G7P2</accession>
<dbReference type="InterPro" id="IPR018728">
    <property type="entry name" value="DUF2268"/>
</dbReference>
<evidence type="ECO:0000259" key="2">
    <source>
        <dbReference type="Pfam" id="PF10026"/>
    </source>
</evidence>
<evidence type="ECO:0000313" key="4">
    <source>
        <dbReference type="Proteomes" id="UP000255326"/>
    </source>
</evidence>
<feature type="compositionally biased region" description="Polar residues" evidence="1">
    <location>
        <begin position="25"/>
        <end position="39"/>
    </location>
</feature>
<proteinExistence type="predicted"/>
<feature type="domain" description="DUF2268" evidence="2">
    <location>
        <begin position="143"/>
        <end position="331"/>
    </location>
</feature>
<dbReference type="Pfam" id="PF10026">
    <property type="entry name" value="DUF2268"/>
    <property type="match status" value="1"/>
</dbReference>
<evidence type="ECO:0000256" key="1">
    <source>
        <dbReference type="SAM" id="MobiDB-lite"/>
    </source>
</evidence>
<sequence>MNRYLVILIVLLISLLSGCAEEKISQQASQTKPNTTATPKNEPEMKPIQNAVPVQFKVGEQEFKIVPVFEPILEYIKKVKQSQDPNYKELYISTVVEPFRKEGFGENRGLALKDKYSFAAPINIDRLYESIKLMDENYEHITSLIKEGLEKSAKLLPGSKKTIYLFPINPDQSILISQMKGVAAFSTPEQFIVLQIAPQKYDEIMVPYTIAHEYHHTIYFEKIKNQKKDLIDYDLVEGKADSFANLVIPNMEIPWTMELSDEEEQNIWNWASARRYTYTSNDLAEMRAGNRIIPQWSDYKIGNQIMREFLKENPDLPIREWTYMDADEILKRSGLPQ</sequence>
<gene>
    <name evidence="3" type="ORF">DFR59_11955</name>
</gene>
<dbReference type="EMBL" id="QQAY01000019">
    <property type="protein sequence ID" value="RDI38043.1"/>
    <property type="molecule type" value="Genomic_DNA"/>
</dbReference>
<comment type="caution">
    <text evidence="3">The sequence shown here is derived from an EMBL/GenBank/DDBJ whole genome shotgun (WGS) entry which is preliminary data.</text>
</comment>
<dbReference type="PROSITE" id="PS51257">
    <property type="entry name" value="PROKAR_LIPOPROTEIN"/>
    <property type="match status" value="1"/>
</dbReference>
<protein>
    <submittedName>
        <fullName evidence="3">Uncharacterized protein YjaZ</fullName>
    </submittedName>
</protein>
<feature type="region of interest" description="Disordered" evidence="1">
    <location>
        <begin position="25"/>
        <end position="45"/>
    </location>
</feature>
<keyword evidence="4" id="KW-1185">Reference proteome</keyword>
<evidence type="ECO:0000313" key="3">
    <source>
        <dbReference type="EMBL" id="RDI38043.1"/>
    </source>
</evidence>
<dbReference type="OrthoDB" id="1437293at2"/>
<dbReference type="AlphaFoldDB" id="A0A370G7P2"/>
<dbReference type="Proteomes" id="UP000255326">
    <property type="component" value="Unassembled WGS sequence"/>
</dbReference>
<dbReference type="RefSeq" id="WP_114747050.1">
    <property type="nucleotide sequence ID" value="NZ_QQAY01000019.1"/>
</dbReference>
<name>A0A370G7P2_9BACI</name>
<reference evidence="3 4" key="1">
    <citation type="submission" date="2018-07" db="EMBL/GenBank/DDBJ databases">
        <title>Genomic Encyclopedia of Type Strains, Phase IV (KMG-IV): sequencing the most valuable type-strain genomes for metagenomic binning, comparative biology and taxonomic classification.</title>
        <authorList>
            <person name="Goeker M."/>
        </authorList>
    </citation>
    <scope>NUCLEOTIDE SEQUENCE [LARGE SCALE GENOMIC DNA]</scope>
    <source>
        <strain evidence="3 4">DSM 25281</strain>
    </source>
</reference>